<dbReference type="InterPro" id="IPR050121">
    <property type="entry name" value="Cytochrome_P450_monoxygenase"/>
</dbReference>
<keyword evidence="7" id="KW-0349">Heme</keyword>
<keyword evidence="8" id="KW-0472">Membrane</keyword>
<dbReference type="GeneID" id="19241451"/>
<proteinExistence type="inferred from homology"/>
<evidence type="ECO:0000256" key="8">
    <source>
        <dbReference type="SAM" id="Phobius"/>
    </source>
</evidence>
<feature type="transmembrane region" description="Helical" evidence="8">
    <location>
        <begin position="36"/>
        <end position="53"/>
    </location>
</feature>
<dbReference type="GO" id="GO:0016705">
    <property type="term" value="F:oxidoreductase activity, acting on paired donors, with incorporation or reduction of molecular oxygen"/>
    <property type="evidence" value="ECO:0007669"/>
    <property type="project" value="InterPro"/>
</dbReference>
<feature type="binding site" description="axial binding residue" evidence="7">
    <location>
        <position position="523"/>
    </location>
    <ligand>
        <name>heme</name>
        <dbReference type="ChEBI" id="CHEBI:30413"/>
    </ligand>
    <ligandPart>
        <name>Fe</name>
        <dbReference type="ChEBI" id="CHEBI:18248"/>
    </ligandPart>
</feature>
<dbReference type="PRINTS" id="PR00463">
    <property type="entry name" value="EP450I"/>
</dbReference>
<dbReference type="InterPro" id="IPR036396">
    <property type="entry name" value="Cyt_P450_sf"/>
</dbReference>
<dbReference type="PANTHER" id="PTHR24305">
    <property type="entry name" value="CYTOCHROME P450"/>
    <property type="match status" value="1"/>
</dbReference>
<comment type="cofactor">
    <cofactor evidence="1 7">
        <name>heme</name>
        <dbReference type="ChEBI" id="CHEBI:30413"/>
    </cofactor>
</comment>
<dbReference type="GO" id="GO:0004497">
    <property type="term" value="F:monooxygenase activity"/>
    <property type="evidence" value="ECO:0007669"/>
    <property type="project" value="UniProtKB-KW"/>
</dbReference>
<reference evidence="10" key="1">
    <citation type="journal article" date="2014" name="BMC Genomics">
        <title>Genome characteristics reveal the impact of lichenization on lichen-forming fungus Endocarpon pusillum Hedwig (Verrucariales, Ascomycota).</title>
        <authorList>
            <person name="Wang Y.-Y."/>
            <person name="Liu B."/>
            <person name="Zhang X.-Y."/>
            <person name="Zhou Q.-M."/>
            <person name="Zhang T."/>
            <person name="Li H."/>
            <person name="Yu Y.-F."/>
            <person name="Zhang X.-L."/>
            <person name="Hao X.-Y."/>
            <person name="Wang M."/>
            <person name="Wang L."/>
            <person name="Wei J.-C."/>
        </authorList>
    </citation>
    <scope>NUCLEOTIDE SEQUENCE [LARGE SCALE GENOMIC DNA]</scope>
    <source>
        <strain evidence="10">Z07020 / HMAS-L-300199</strain>
    </source>
</reference>
<dbReference type="Gene3D" id="1.10.630.10">
    <property type="entry name" value="Cytochrome P450"/>
    <property type="match status" value="1"/>
</dbReference>
<dbReference type="eggNOG" id="KOG0158">
    <property type="taxonomic scope" value="Eukaryota"/>
</dbReference>
<evidence type="ECO:0000256" key="2">
    <source>
        <dbReference type="ARBA" id="ARBA00010617"/>
    </source>
</evidence>
<keyword evidence="8" id="KW-1133">Transmembrane helix</keyword>
<keyword evidence="10" id="KW-1185">Reference proteome</keyword>
<dbReference type="InterPro" id="IPR001128">
    <property type="entry name" value="Cyt_P450"/>
</dbReference>
<dbReference type="GO" id="GO:0020037">
    <property type="term" value="F:heme binding"/>
    <property type="evidence" value="ECO:0007669"/>
    <property type="project" value="InterPro"/>
</dbReference>
<evidence type="ECO:0000256" key="7">
    <source>
        <dbReference type="PIRSR" id="PIRSR602401-1"/>
    </source>
</evidence>
<dbReference type="SUPFAM" id="SSF48264">
    <property type="entry name" value="Cytochrome P450"/>
    <property type="match status" value="1"/>
</dbReference>
<keyword evidence="3 7" id="KW-0479">Metal-binding</keyword>
<dbReference type="PRINTS" id="PR00385">
    <property type="entry name" value="P450"/>
</dbReference>
<dbReference type="GO" id="GO:0005506">
    <property type="term" value="F:iron ion binding"/>
    <property type="evidence" value="ECO:0007669"/>
    <property type="project" value="InterPro"/>
</dbReference>
<dbReference type="CDD" id="cd11061">
    <property type="entry name" value="CYP67-like"/>
    <property type="match status" value="1"/>
</dbReference>
<dbReference type="HOGENOM" id="CLU_001570_14_10_1"/>
<feature type="transmembrane region" description="Helical" evidence="8">
    <location>
        <begin position="65"/>
        <end position="86"/>
    </location>
</feature>
<gene>
    <name evidence="9" type="ORF">EPUS_06511</name>
</gene>
<evidence type="ECO:0000313" key="10">
    <source>
        <dbReference type="Proteomes" id="UP000019373"/>
    </source>
</evidence>
<evidence type="ECO:0000256" key="4">
    <source>
        <dbReference type="ARBA" id="ARBA00023002"/>
    </source>
</evidence>
<dbReference type="OMA" id="EYYTFDL"/>
<dbReference type="PANTHER" id="PTHR24305:SF187">
    <property type="entry name" value="P450, PUTATIVE (EUROFUNG)-RELATED"/>
    <property type="match status" value="1"/>
</dbReference>
<keyword evidence="5 7" id="KW-0408">Iron</keyword>
<name>U1G3S0_ENDPU</name>
<keyword evidence="4" id="KW-0560">Oxidoreductase</keyword>
<dbReference type="OrthoDB" id="6692864at2759"/>
<evidence type="ECO:0008006" key="11">
    <source>
        <dbReference type="Google" id="ProtNLM"/>
    </source>
</evidence>
<evidence type="ECO:0000256" key="6">
    <source>
        <dbReference type="ARBA" id="ARBA00023033"/>
    </source>
</evidence>
<evidence type="ECO:0000256" key="1">
    <source>
        <dbReference type="ARBA" id="ARBA00001971"/>
    </source>
</evidence>
<dbReference type="Proteomes" id="UP000019373">
    <property type="component" value="Unassembled WGS sequence"/>
</dbReference>
<dbReference type="AlphaFoldDB" id="U1G3S0"/>
<protein>
    <recommendedName>
        <fullName evidence="11">Cytochrome P450</fullName>
    </recommendedName>
</protein>
<dbReference type="EMBL" id="KE721157">
    <property type="protein sequence ID" value="ERF71952.1"/>
    <property type="molecule type" value="Genomic_DNA"/>
</dbReference>
<organism evidence="9 10">
    <name type="scientific">Endocarpon pusillum (strain Z07020 / HMAS-L-300199)</name>
    <name type="common">Lichen-forming fungus</name>
    <dbReference type="NCBI Taxonomy" id="1263415"/>
    <lineage>
        <taxon>Eukaryota</taxon>
        <taxon>Fungi</taxon>
        <taxon>Dikarya</taxon>
        <taxon>Ascomycota</taxon>
        <taxon>Pezizomycotina</taxon>
        <taxon>Eurotiomycetes</taxon>
        <taxon>Chaetothyriomycetidae</taxon>
        <taxon>Verrucariales</taxon>
        <taxon>Verrucariaceae</taxon>
        <taxon>Endocarpon</taxon>
    </lineage>
</organism>
<accession>U1G3S0</accession>
<keyword evidence="8" id="KW-0812">Transmembrane</keyword>
<keyword evidence="6" id="KW-0503">Monooxygenase</keyword>
<dbReference type="InterPro" id="IPR002401">
    <property type="entry name" value="Cyt_P450_E_grp-I"/>
</dbReference>
<sequence>MTGFQNQVLSAATAGFLAHWCYFVHGEHDLQAAHIAQTHIVLCILVAGAKGYVEGLTFSNACRETMTLAAIYVGIMMTSIAVYRLFFSPLRRFPGSFSWKLSKLSHVWSMTKPDNFKVLERERQKYGDIVRTGPNEITLFTVEAFHQVYNSQSNCTKSPYYDLLQPMESLDTTRDPAMHTRRRKIWDQFFSVRCKPTPALSLEKQEGLVYSYGDKLVAAIEKRVNEPLDVSDWFEYYTFDLMGQFGMGFDFGLLEGQPNDIHHLYHIAHRNLGPIGAAPWMKHLMMSIPYIERLRSYRLFLQWTTNLLQNKIESKSEIKDVLGYVVEDARRNGGFQAEWRFMMGDLALLIAAGSDPMRLALTNIFYYLVVYPEHLRQVRNELAQIDWRDYKALARLDHLSAVIYETLRLNPPVPAAGLRITPPEGLTLSTAHIPGGTTVLVPQYSLFRGKYALAPPNRLSASLFQPPNLCTASLNEELTRLSVSDPRNFAQPNDFLPERFTTRPELILDEDAYMPWSAGKGQCIGKKLSLLEIRVAVAAVVTRFDVGFAPGEDGTRMFAETVDYFTSTPGPLRLVFKEREAKREAM</sequence>
<evidence type="ECO:0000256" key="3">
    <source>
        <dbReference type="ARBA" id="ARBA00022723"/>
    </source>
</evidence>
<dbReference type="Pfam" id="PF00067">
    <property type="entry name" value="p450"/>
    <property type="match status" value="2"/>
</dbReference>
<evidence type="ECO:0000313" key="9">
    <source>
        <dbReference type="EMBL" id="ERF71952.1"/>
    </source>
</evidence>
<dbReference type="RefSeq" id="XP_007802406.1">
    <property type="nucleotide sequence ID" value="XM_007804215.1"/>
</dbReference>
<comment type="similarity">
    <text evidence="2">Belongs to the cytochrome P450 family.</text>
</comment>
<evidence type="ECO:0000256" key="5">
    <source>
        <dbReference type="ARBA" id="ARBA00023004"/>
    </source>
</evidence>